<dbReference type="EMBL" id="FWFX01000012">
    <property type="protein sequence ID" value="SLN63113.1"/>
    <property type="molecule type" value="Genomic_DNA"/>
</dbReference>
<evidence type="ECO:0000313" key="1">
    <source>
        <dbReference type="EMBL" id="SLN63113.1"/>
    </source>
</evidence>
<gene>
    <name evidence="1" type="ORF">ROA7450_03297</name>
</gene>
<keyword evidence="2" id="KW-1185">Reference proteome</keyword>
<accession>A0A1X6ZVK6</accession>
<proteinExistence type="predicted"/>
<evidence type="ECO:0000313" key="2">
    <source>
        <dbReference type="Proteomes" id="UP000193061"/>
    </source>
</evidence>
<protein>
    <submittedName>
        <fullName evidence="1">Uncharacterized protein</fullName>
    </submittedName>
</protein>
<organism evidence="1 2">
    <name type="scientific">Roseovarius albus</name>
    <dbReference type="NCBI Taxonomy" id="1247867"/>
    <lineage>
        <taxon>Bacteria</taxon>
        <taxon>Pseudomonadati</taxon>
        <taxon>Pseudomonadota</taxon>
        <taxon>Alphaproteobacteria</taxon>
        <taxon>Rhodobacterales</taxon>
        <taxon>Roseobacteraceae</taxon>
        <taxon>Roseovarius</taxon>
    </lineage>
</organism>
<reference evidence="1 2" key="1">
    <citation type="submission" date="2017-03" db="EMBL/GenBank/DDBJ databases">
        <authorList>
            <person name="Afonso C.L."/>
            <person name="Miller P.J."/>
            <person name="Scott M.A."/>
            <person name="Spackman E."/>
            <person name="Goraichik I."/>
            <person name="Dimitrov K.M."/>
            <person name="Suarez D.L."/>
            <person name="Swayne D.E."/>
        </authorList>
    </citation>
    <scope>NUCLEOTIDE SEQUENCE [LARGE SCALE GENOMIC DNA]</scope>
    <source>
        <strain evidence="1 2">CECT 7450</strain>
    </source>
</reference>
<dbReference type="AlphaFoldDB" id="A0A1X6ZVK6"/>
<dbReference type="OrthoDB" id="5431564at2"/>
<name>A0A1X6ZVK6_9RHOB</name>
<dbReference type="RefSeq" id="WP_085806984.1">
    <property type="nucleotide sequence ID" value="NZ_FWFX01000012.1"/>
</dbReference>
<dbReference type="Proteomes" id="UP000193061">
    <property type="component" value="Unassembled WGS sequence"/>
</dbReference>
<sequence>MQILQTAVSSGIDPEILKKIVAMRAQVHLKADVWASGEINWLLDMIAPDQKTTTSVIANFKQVIKDGDLRLHPIISRLVDAETLQKMGRNRPLQRMCCNDLVFKRRCRPE</sequence>